<dbReference type="InterPro" id="IPR012951">
    <property type="entry name" value="BBE"/>
</dbReference>
<evidence type="ECO:0000256" key="1">
    <source>
        <dbReference type="ARBA" id="ARBA00001974"/>
    </source>
</evidence>
<comment type="cofactor">
    <cofactor evidence="1">
        <name>FAD</name>
        <dbReference type="ChEBI" id="CHEBI:57692"/>
    </cofactor>
</comment>
<evidence type="ECO:0000259" key="6">
    <source>
        <dbReference type="PROSITE" id="PS51387"/>
    </source>
</evidence>
<gene>
    <name evidence="7" type="ORF">HY834_19170</name>
</gene>
<dbReference type="PROSITE" id="PS51387">
    <property type="entry name" value="FAD_PCMH"/>
    <property type="match status" value="1"/>
</dbReference>
<dbReference type="Gene3D" id="3.30.43.10">
    <property type="entry name" value="Uridine Diphospho-n-acetylenolpyruvylglucosamine Reductase, domain 2"/>
    <property type="match status" value="1"/>
</dbReference>
<dbReference type="InterPro" id="IPR050416">
    <property type="entry name" value="FAD-linked_Oxidoreductase"/>
</dbReference>
<dbReference type="Gene3D" id="3.40.462.20">
    <property type="match status" value="1"/>
</dbReference>
<keyword evidence="4" id="KW-0274">FAD</keyword>
<dbReference type="GO" id="GO:0016491">
    <property type="term" value="F:oxidoreductase activity"/>
    <property type="evidence" value="ECO:0007669"/>
    <property type="project" value="UniProtKB-KW"/>
</dbReference>
<accession>A0A933L6C5</accession>
<dbReference type="AlphaFoldDB" id="A0A933L6C5"/>
<keyword evidence="5" id="KW-0560">Oxidoreductase</keyword>
<comment type="caution">
    <text evidence="7">The sequence shown here is derived from an EMBL/GenBank/DDBJ whole genome shotgun (WGS) entry which is preliminary data.</text>
</comment>
<dbReference type="Pfam" id="PF08031">
    <property type="entry name" value="BBE"/>
    <property type="match status" value="1"/>
</dbReference>
<proteinExistence type="inferred from homology"/>
<evidence type="ECO:0000313" key="8">
    <source>
        <dbReference type="Proteomes" id="UP000782610"/>
    </source>
</evidence>
<evidence type="ECO:0000313" key="7">
    <source>
        <dbReference type="EMBL" id="MBI4923862.1"/>
    </source>
</evidence>
<dbReference type="InterPro" id="IPR016169">
    <property type="entry name" value="FAD-bd_PCMH_sub2"/>
</dbReference>
<dbReference type="PROSITE" id="PS00862">
    <property type="entry name" value="OX2_COVAL_FAD"/>
    <property type="match status" value="1"/>
</dbReference>
<dbReference type="Pfam" id="PF01565">
    <property type="entry name" value="FAD_binding_4"/>
    <property type="match status" value="1"/>
</dbReference>
<keyword evidence="3" id="KW-0285">Flavoprotein</keyword>
<comment type="similarity">
    <text evidence="2">Belongs to the oxygen-dependent FAD-linked oxidoreductase family.</text>
</comment>
<feature type="domain" description="FAD-binding PCMH-type" evidence="6">
    <location>
        <begin position="38"/>
        <end position="208"/>
    </location>
</feature>
<sequence>MTKIDSAIAALDTGFSGRLIRPDDASYDTARAVMYGGIDKRPGLIARVASAADVQRAVTVARDSGLELAVRSGGHSNAGHSTTEGGLVLDLRDLKAIAVDAGAKTLWTETGATALEVTQAAVAHGLVVGFGDAGSVGVGGITLGGGVGYLVRKWGLTIDALLAAEIVTADGRLLTADATQNAELFWAIRGGGGNFGVATRFKFALRELPAFTGGMLVLPATAETLAGFIAAAEAAPEEVSTIANVMPAPPMPFLPESVHGKLIILGMMAFAGEPEAGQRALAPFRALATPYADFVKPGPYTQMYPPEDPDYHPTAVARTMFMDGVGRPEAETILRELAQSDASLRVVQLRVLGGAYGRVPAEATAYAHRRSRIMVNVAAFYTTPADRLVREAWIEGLSGRLRQSDQGAYVNFLGLESPERIRAAYPGAAWDRLRAIKAKYDPQNLFRLNQNIAPVA</sequence>
<dbReference type="EMBL" id="JACRAF010000063">
    <property type="protein sequence ID" value="MBI4923862.1"/>
    <property type="molecule type" value="Genomic_DNA"/>
</dbReference>
<dbReference type="SUPFAM" id="SSF56176">
    <property type="entry name" value="FAD-binding/transporter-associated domain-like"/>
    <property type="match status" value="1"/>
</dbReference>
<dbReference type="InterPro" id="IPR016166">
    <property type="entry name" value="FAD-bd_PCMH"/>
</dbReference>
<evidence type="ECO:0000256" key="3">
    <source>
        <dbReference type="ARBA" id="ARBA00022630"/>
    </source>
</evidence>
<dbReference type="Gene3D" id="3.30.465.10">
    <property type="match status" value="1"/>
</dbReference>
<dbReference type="InterPro" id="IPR006094">
    <property type="entry name" value="Oxid_FAD_bind_N"/>
</dbReference>
<evidence type="ECO:0000256" key="4">
    <source>
        <dbReference type="ARBA" id="ARBA00022827"/>
    </source>
</evidence>
<name>A0A933L6C5_9HYPH</name>
<dbReference type="Proteomes" id="UP000782610">
    <property type="component" value="Unassembled WGS sequence"/>
</dbReference>
<dbReference type="GO" id="GO:0071949">
    <property type="term" value="F:FAD binding"/>
    <property type="evidence" value="ECO:0007669"/>
    <property type="project" value="InterPro"/>
</dbReference>
<dbReference type="PANTHER" id="PTHR42973">
    <property type="entry name" value="BINDING OXIDOREDUCTASE, PUTATIVE (AFU_ORTHOLOGUE AFUA_1G17690)-RELATED"/>
    <property type="match status" value="1"/>
</dbReference>
<dbReference type="PANTHER" id="PTHR42973:SF39">
    <property type="entry name" value="FAD-BINDING PCMH-TYPE DOMAIN-CONTAINING PROTEIN"/>
    <property type="match status" value="1"/>
</dbReference>
<reference evidence="7" key="1">
    <citation type="submission" date="2020-07" db="EMBL/GenBank/DDBJ databases">
        <title>Huge and variable diversity of episymbiotic CPR bacteria and DPANN archaea in groundwater ecosystems.</title>
        <authorList>
            <person name="He C.Y."/>
            <person name="Keren R."/>
            <person name="Whittaker M."/>
            <person name="Farag I.F."/>
            <person name="Doudna J."/>
            <person name="Cate J.H.D."/>
            <person name="Banfield J.F."/>
        </authorList>
    </citation>
    <scope>NUCLEOTIDE SEQUENCE</scope>
    <source>
        <strain evidence="7">NC_groundwater_1586_Pr3_B-0.1um_66_15</strain>
    </source>
</reference>
<evidence type="ECO:0000256" key="5">
    <source>
        <dbReference type="ARBA" id="ARBA00023002"/>
    </source>
</evidence>
<protein>
    <submittedName>
        <fullName evidence="7">FAD-binding oxidoreductase</fullName>
    </submittedName>
</protein>
<dbReference type="InterPro" id="IPR006093">
    <property type="entry name" value="Oxy_OxRdtase_FAD_BS"/>
</dbReference>
<dbReference type="InterPro" id="IPR036318">
    <property type="entry name" value="FAD-bd_PCMH-like_sf"/>
</dbReference>
<organism evidence="7 8">
    <name type="scientific">Devosia nanyangense</name>
    <dbReference type="NCBI Taxonomy" id="1228055"/>
    <lineage>
        <taxon>Bacteria</taxon>
        <taxon>Pseudomonadati</taxon>
        <taxon>Pseudomonadota</taxon>
        <taxon>Alphaproteobacteria</taxon>
        <taxon>Hyphomicrobiales</taxon>
        <taxon>Devosiaceae</taxon>
        <taxon>Devosia</taxon>
    </lineage>
</organism>
<dbReference type="InterPro" id="IPR016167">
    <property type="entry name" value="FAD-bd_PCMH_sub1"/>
</dbReference>
<evidence type="ECO:0000256" key="2">
    <source>
        <dbReference type="ARBA" id="ARBA00005466"/>
    </source>
</evidence>